<reference evidence="1" key="1">
    <citation type="submission" date="2019-06" db="EMBL/GenBank/DDBJ databases">
        <authorList>
            <person name="Zheng W."/>
        </authorList>
    </citation>
    <scope>NUCLEOTIDE SEQUENCE</scope>
    <source>
        <strain evidence="1">QDHG01</strain>
    </source>
</reference>
<dbReference type="EMBL" id="RRYP01007077">
    <property type="protein sequence ID" value="TNV80750.1"/>
    <property type="molecule type" value="Genomic_DNA"/>
</dbReference>
<name>A0A8J8T3S3_HALGN</name>
<dbReference type="AlphaFoldDB" id="A0A8J8T3S3"/>
<accession>A0A8J8T3S3</accession>
<keyword evidence="2" id="KW-1185">Reference proteome</keyword>
<protein>
    <submittedName>
        <fullName evidence="1">Uncharacterized protein</fullName>
    </submittedName>
</protein>
<evidence type="ECO:0000313" key="1">
    <source>
        <dbReference type="EMBL" id="TNV80750.1"/>
    </source>
</evidence>
<sequence length="189" mass="21710">MDIKQSPINTGLLIDIFNFRLSEYYGLGIYKVISCIAISYCTSFWQDLSQLSRSIIPHSIHLQNVLQQCIKLIIYMIKGYQYLIIIMRYTIAMAQLSDVSVDLAKCFETKCKLDQKALYTNNVAQQDMRERLPNIARLTIYSYLTFNELIIKIAKLNKKQRKLIQGSHVLAEGSCDSKLVLQMSSPQLA</sequence>
<evidence type="ECO:0000313" key="2">
    <source>
        <dbReference type="Proteomes" id="UP000785679"/>
    </source>
</evidence>
<gene>
    <name evidence="1" type="ORF">FGO68_gene16219</name>
</gene>
<comment type="caution">
    <text evidence="1">The sequence shown here is derived from an EMBL/GenBank/DDBJ whole genome shotgun (WGS) entry which is preliminary data.</text>
</comment>
<proteinExistence type="predicted"/>
<organism evidence="1 2">
    <name type="scientific">Halteria grandinella</name>
    <dbReference type="NCBI Taxonomy" id="5974"/>
    <lineage>
        <taxon>Eukaryota</taxon>
        <taxon>Sar</taxon>
        <taxon>Alveolata</taxon>
        <taxon>Ciliophora</taxon>
        <taxon>Intramacronucleata</taxon>
        <taxon>Spirotrichea</taxon>
        <taxon>Stichotrichia</taxon>
        <taxon>Sporadotrichida</taxon>
        <taxon>Halteriidae</taxon>
        <taxon>Halteria</taxon>
    </lineage>
</organism>
<dbReference type="Proteomes" id="UP000785679">
    <property type="component" value="Unassembled WGS sequence"/>
</dbReference>